<dbReference type="PANTHER" id="PTHR15180:SF1">
    <property type="entry name" value="GENERAL TRANSCRIPTION FACTOR 3C POLYPEPTIDE 1"/>
    <property type="match status" value="1"/>
</dbReference>
<feature type="compositionally biased region" description="Low complexity" evidence="7">
    <location>
        <begin position="920"/>
        <end position="930"/>
    </location>
</feature>
<feature type="compositionally biased region" description="Polar residues" evidence="7">
    <location>
        <begin position="646"/>
        <end position="658"/>
    </location>
</feature>
<evidence type="ECO:0000313" key="12">
    <source>
        <dbReference type="Proteomes" id="UP000242180"/>
    </source>
</evidence>
<feature type="region of interest" description="Disordered" evidence="7">
    <location>
        <begin position="772"/>
        <end position="933"/>
    </location>
</feature>
<dbReference type="OrthoDB" id="68020at2759"/>
<evidence type="ECO:0000256" key="2">
    <source>
        <dbReference type="ARBA" id="ARBA00022553"/>
    </source>
</evidence>
<feature type="coiled-coil region" evidence="6">
    <location>
        <begin position="1154"/>
        <end position="1181"/>
    </location>
</feature>
<dbReference type="InterPro" id="IPR044210">
    <property type="entry name" value="Tfc3-like"/>
</dbReference>
<dbReference type="InterPro" id="IPR007309">
    <property type="entry name" value="TFIIIC_Bblock-bd"/>
</dbReference>
<dbReference type="Pfam" id="PF24657">
    <property type="entry name" value="DUF7646"/>
    <property type="match status" value="1"/>
</dbReference>
<keyword evidence="6" id="KW-0175">Coiled coil</keyword>
<comment type="caution">
    <text evidence="11">The sequence shown here is derived from an EMBL/GenBank/DDBJ whole genome shotgun (WGS) entry which is preliminary data.</text>
</comment>
<feature type="region of interest" description="Disordered" evidence="7">
    <location>
        <begin position="644"/>
        <end position="703"/>
    </location>
</feature>
<dbReference type="SUPFAM" id="SSF46785">
    <property type="entry name" value="Winged helix' DNA-binding domain"/>
    <property type="match status" value="1"/>
</dbReference>
<dbReference type="GO" id="GO:0006384">
    <property type="term" value="P:transcription initiation at RNA polymerase III promoter"/>
    <property type="evidence" value="ECO:0007669"/>
    <property type="project" value="InterPro"/>
</dbReference>
<sequence>MLDTVLRDLRVEIALEGSNGMPISELWETYQRIQTKILREIDPKERVQPKVDKALQRYMWPWIRQLRDIKFYQDTTATFTTQTEKDQPEPAQSGQSEEQSVQTMDTDPAEVPAPQSNAMDTESTEPAIPDSEKELEPEPTDKDPSPSQPPKAKASKERAKAQAKRKPKAKKAKPAPKKAKRARKADDDDDFEPDAEESEDDEESDFDPDASDEDAIVTDQDDEDDEDDDIAGKSNKESYTTKQRRQHEEEQRSQRKRNFELASDIASLTYDEVEERYGDRLYAIASDKLVNEQVMVAVPPSINLSPNLLIVLKHILSYKQHGVTQARITKELELDPRSTGHYVKSLEQKGAITRQPISLEGMRTNLCVHIQFAKQAKNKAPNAKENTHVYNRNANGELVSYKVLRERMIALLVDAKDNTMFNHDILNALGFQSKDHRVRKWFFRSIDEMVLKGDFVRRSTNSHGKRCHCLALSENMKNWHEQKEENRDYGGSRAMLGPGGYTLAVNVKDRPPSLGMLRETSIERQIWQLVDASGDQGLTQKEIQYSLSFEVHRTMYKVLEKMVNSKVNITNKYAIRRQMEMFGKVKRFRYYTYQWYMKLFEGKEIEVTQPPLPEPSPSALVDVDFHEVPADSYRMPNNLKRALKAAQQTMDTSKTPIVQKSRKLKSKRPETTAEQAEAPDDSLPKKKRPRRAKAASAEASIKSMATAESSAAMAEMAEIAEMAEMAEVADTPEEPTATPAAVHATEDHMDDAHPVPERAYSMEVLQEETRALPGPLHTPETSPAAPETLEQREQPVNAIPTRESPPPSSASEAALASAEQPSEISSAPLTTKEESQPKTPTRKTRSKRPRSGSTTPQRTLLNYFAPSPVKRSRQAGISAERVSELRSVTIPSDSAVTSPDSAHTPEPSSVVPASTPPQEAPAQQEVAAPESHYKVLPKQPLAVAEIPIEPVSISEIREESSCTAESKEVSASSGTRHESGDATSAGVGHRKNATESGSSSGSSIIRTSRRQNAVYINKSGIVSAKHQKKKPHELAYVSRRKQVLRALLEERPIYERGMEFRRAFMDKQAIMFPMDIKGPFLLDLKTLWRAACQVAEEGDAAIHEVSCETLSGINSKKSLFMRAGMGPDSPEVKSYEEYLQNKSLLHPAMYTLARPEYVDRVETLDERLERLHEEQENQHENDDDDVQAISKRTRRQLLNATAANVKRARALDKLHRDDPIIQGNWSIIAVQYGFIPARLVRTGLMHEQFRRIYMAREEPRSDLITSKELLNCLTLAQYLQMVGVCQSSRILNDFIAVPGNLQRPVHELPQDLRSVIFSEKNKFRRRVRDMLDLLEYFGLIEAVHVTEGGEAIRVVIDTPANLALSYRFHRHVDLHQFRLEGKPFLRSYDLANHPELTQYWESVRYICQNFEGDEKQTYREPTDEKERTIFSTLLSRRNWSMNMSYTREQRERLNSYVNTKTGTTPHSNIQFCHELATELGVTTDMVRVYFKRMEQAFERKLLRHYKVREIRRLERDHKPLRRQRRRYDNEAAHKMISLDTKEPFRRHTTSSLANQVAKRQRMARKRATEVFIDDDGEPSFQDKETSLPRISFDELGVLEPKVITRVRWTKAEDELLMYMYTIFIHRAKAFRHRLIYRQSQIVLPNRKPSVVRHRIRKLLHNVKMREYIHRLLNIWRRYYNEGVASKAIQDDPELTLLDFDLLGHLGYFLERLNERPEEADVTHIPSDLPSTVQGIYKRFECSVSPAKDADEAKLQDKYHLSASMSQKYAAMAKNFLCMQDFGDYVDRDDDDQQRIVNLLKVFMRMILMTPKEKHDPFFSYAVMHSFTAEDLNLAINEGRRERIFVFAKGNRAQDRRLPGTFYGISESFTHHMASRLPKLMLQQAHAYDTHLRQAHSEVIRPQTLSSGMMACVLSMLSSGKATIKMPLEEQQIKKFATPINQYRLLKVDPLSYSFTVQLTDAKLPPTSILESMSSPSLQELDELQLKDAWSIVKTRQTDYGFLSILEAIMEYGKEVGNRGMTLFGIKTSVQAAIPSVQDGVIREAVKYLCNCSPPLLISVGFDSVRYVLPTHLEGWAVLRDRVLVPKPTKKDIKQRTREVAALRQPVILPRLWMDTSGTVTVTVREALCETIVNKILERPGISIRELSRQFSPRLTYGEVQDLVDILISRNAVRTATIIPCRQRKLSVFGKTRRFTRISEDIIAQDAIQHYWINDGYYNTTRQFL</sequence>
<keyword evidence="3" id="KW-0238">DNA-binding</keyword>
<evidence type="ECO:0000256" key="4">
    <source>
        <dbReference type="ARBA" id="ARBA00023163"/>
    </source>
</evidence>
<feature type="region of interest" description="Disordered" evidence="7">
    <location>
        <begin position="81"/>
        <end position="258"/>
    </location>
</feature>
<dbReference type="Gene3D" id="1.10.10.10">
    <property type="entry name" value="Winged helix-like DNA-binding domain superfamily/Winged helix DNA-binding domain"/>
    <property type="match status" value="1"/>
</dbReference>
<dbReference type="InterPro" id="IPR056063">
    <property type="entry name" value="DUF7646"/>
</dbReference>
<dbReference type="InParanoid" id="A0A1X2HUR1"/>
<feature type="compositionally biased region" description="Basic residues" evidence="7">
    <location>
        <begin position="840"/>
        <end position="850"/>
    </location>
</feature>
<name>A0A1X2HUR1_SYNRA</name>
<dbReference type="Proteomes" id="UP000242180">
    <property type="component" value="Unassembled WGS sequence"/>
</dbReference>
<feature type="compositionally biased region" description="Polar residues" evidence="7">
    <location>
        <begin position="90"/>
        <end position="105"/>
    </location>
</feature>
<evidence type="ECO:0000256" key="3">
    <source>
        <dbReference type="ARBA" id="ARBA00023125"/>
    </source>
</evidence>
<feature type="compositionally biased region" description="Basic and acidic residues" evidence="7">
    <location>
        <begin position="246"/>
        <end position="258"/>
    </location>
</feature>
<evidence type="ECO:0000256" key="6">
    <source>
        <dbReference type="SAM" id="Coils"/>
    </source>
</evidence>
<keyword evidence="4" id="KW-0804">Transcription</keyword>
<evidence type="ECO:0000259" key="8">
    <source>
        <dbReference type="Pfam" id="PF04182"/>
    </source>
</evidence>
<feature type="region of interest" description="Disordered" evidence="7">
    <location>
        <begin position="957"/>
        <end position="1004"/>
    </location>
</feature>
<feature type="domain" description="Transcription factor tau subunit sfc3/Tfc3 C-terminal" evidence="9">
    <location>
        <begin position="1606"/>
        <end position="1979"/>
    </location>
</feature>
<feature type="compositionally biased region" description="Low complexity" evidence="7">
    <location>
        <begin position="809"/>
        <end position="823"/>
    </location>
</feature>
<feature type="compositionally biased region" description="Basic and acidic residues" evidence="7">
    <location>
        <begin position="957"/>
        <end position="968"/>
    </location>
</feature>
<comment type="subcellular location">
    <subcellularLocation>
        <location evidence="1">Nucleus</location>
    </subcellularLocation>
</comment>
<evidence type="ECO:0000256" key="7">
    <source>
        <dbReference type="SAM" id="MobiDB-lite"/>
    </source>
</evidence>
<dbReference type="EMBL" id="MCGN01000001">
    <property type="protein sequence ID" value="ORZ03309.1"/>
    <property type="molecule type" value="Genomic_DNA"/>
</dbReference>
<gene>
    <name evidence="11" type="ORF">BCR43DRAFT_520473</name>
</gene>
<evidence type="ECO:0000256" key="1">
    <source>
        <dbReference type="ARBA" id="ARBA00004123"/>
    </source>
</evidence>
<dbReference type="PANTHER" id="PTHR15180">
    <property type="entry name" value="GENERAL TRANSCRIPTION FACTOR 3C POLYPEPTIDE 1"/>
    <property type="match status" value="1"/>
</dbReference>
<feature type="compositionally biased region" description="Basic residues" evidence="7">
    <location>
        <begin position="161"/>
        <end position="183"/>
    </location>
</feature>
<dbReference type="GO" id="GO:0042791">
    <property type="term" value="P:5S class rRNA transcription by RNA polymerase III"/>
    <property type="evidence" value="ECO:0007669"/>
    <property type="project" value="TreeGrafter"/>
</dbReference>
<dbReference type="InterPro" id="IPR046488">
    <property type="entry name" value="Sfc3/Tfc3_C"/>
</dbReference>
<evidence type="ECO:0000313" key="11">
    <source>
        <dbReference type="EMBL" id="ORZ03309.1"/>
    </source>
</evidence>
<dbReference type="InterPro" id="IPR036390">
    <property type="entry name" value="WH_DNA-bd_sf"/>
</dbReference>
<dbReference type="InterPro" id="IPR036388">
    <property type="entry name" value="WH-like_DNA-bd_sf"/>
</dbReference>
<reference evidence="11 12" key="1">
    <citation type="submission" date="2016-07" db="EMBL/GenBank/DDBJ databases">
        <title>Pervasive Adenine N6-methylation of Active Genes in Fungi.</title>
        <authorList>
            <consortium name="DOE Joint Genome Institute"/>
            <person name="Mondo S.J."/>
            <person name="Dannebaum R.O."/>
            <person name="Kuo R.C."/>
            <person name="Labutti K."/>
            <person name="Haridas S."/>
            <person name="Kuo A."/>
            <person name="Salamov A."/>
            <person name="Ahrendt S.R."/>
            <person name="Lipzen A."/>
            <person name="Sullivan W."/>
            <person name="Andreopoulos W.B."/>
            <person name="Clum A."/>
            <person name="Lindquist E."/>
            <person name="Daum C."/>
            <person name="Ramamoorthy G.K."/>
            <person name="Gryganskyi A."/>
            <person name="Culley D."/>
            <person name="Magnuson J.K."/>
            <person name="James T.Y."/>
            <person name="O'Malley M.A."/>
            <person name="Stajich J.E."/>
            <person name="Spatafora J.W."/>
            <person name="Visel A."/>
            <person name="Grigoriev I.V."/>
        </authorList>
    </citation>
    <scope>NUCLEOTIDE SEQUENCE [LARGE SCALE GENOMIC DNA]</scope>
    <source>
        <strain evidence="11 12">NRRL 2496</strain>
    </source>
</reference>
<organism evidence="11 12">
    <name type="scientific">Syncephalastrum racemosum</name>
    <name type="common">Filamentous fungus</name>
    <dbReference type="NCBI Taxonomy" id="13706"/>
    <lineage>
        <taxon>Eukaryota</taxon>
        <taxon>Fungi</taxon>
        <taxon>Fungi incertae sedis</taxon>
        <taxon>Mucoromycota</taxon>
        <taxon>Mucoromycotina</taxon>
        <taxon>Mucoromycetes</taxon>
        <taxon>Mucorales</taxon>
        <taxon>Syncephalastraceae</taxon>
        <taxon>Syncephalastrum</taxon>
    </lineage>
</organism>
<proteinExistence type="predicted"/>
<evidence type="ECO:0000256" key="5">
    <source>
        <dbReference type="ARBA" id="ARBA00023242"/>
    </source>
</evidence>
<feature type="compositionally biased region" description="Low complexity" evidence="7">
    <location>
        <begin position="694"/>
        <end position="703"/>
    </location>
</feature>
<evidence type="ECO:0000259" key="9">
    <source>
        <dbReference type="Pfam" id="PF20222"/>
    </source>
</evidence>
<feature type="domain" description="DUF7646" evidence="10">
    <location>
        <begin position="517"/>
        <end position="594"/>
    </location>
</feature>
<feature type="compositionally biased region" description="Polar residues" evidence="7">
    <location>
        <begin position="889"/>
        <end position="901"/>
    </location>
</feature>
<accession>A0A1X2HUR1</accession>
<dbReference type="GO" id="GO:0000127">
    <property type="term" value="C:transcription factor TFIIIC complex"/>
    <property type="evidence" value="ECO:0007669"/>
    <property type="project" value="InterPro"/>
</dbReference>
<keyword evidence="12" id="KW-1185">Reference proteome</keyword>
<dbReference type="STRING" id="13706.A0A1X2HUR1"/>
<dbReference type="Pfam" id="PF20222">
    <property type="entry name" value="DUF6581"/>
    <property type="match status" value="1"/>
</dbReference>
<keyword evidence="2" id="KW-0597">Phosphoprotein</keyword>
<feature type="compositionally biased region" description="Basic and acidic residues" evidence="7">
    <location>
        <begin position="130"/>
        <end position="144"/>
    </location>
</feature>
<dbReference type="OMA" id="CAFVWSL"/>
<dbReference type="GO" id="GO:0003677">
    <property type="term" value="F:DNA binding"/>
    <property type="evidence" value="ECO:0007669"/>
    <property type="project" value="UniProtKB-KW"/>
</dbReference>
<feature type="domain" description="B-block binding subunit of TFIIIC" evidence="8">
    <location>
        <begin position="311"/>
        <end position="375"/>
    </location>
</feature>
<dbReference type="Pfam" id="PF04182">
    <property type="entry name" value="B-block_TFIIIC"/>
    <property type="match status" value="1"/>
</dbReference>
<dbReference type="GO" id="GO:0005634">
    <property type="term" value="C:nucleus"/>
    <property type="evidence" value="ECO:0007669"/>
    <property type="project" value="UniProtKB-SubCell"/>
</dbReference>
<protein>
    <submittedName>
        <fullName evidence="11">Uncharacterized protein</fullName>
    </submittedName>
</protein>
<keyword evidence="5" id="KW-0539">Nucleus</keyword>
<feature type="compositionally biased region" description="Acidic residues" evidence="7">
    <location>
        <begin position="187"/>
        <end position="229"/>
    </location>
</feature>
<evidence type="ECO:0000259" key="10">
    <source>
        <dbReference type="Pfam" id="PF24657"/>
    </source>
</evidence>